<gene>
    <name evidence="1" type="ORF">FHR32_007856</name>
</gene>
<dbReference type="AlphaFoldDB" id="A0A7W7WDS7"/>
<dbReference type="Proteomes" id="UP000534286">
    <property type="component" value="Unassembled WGS sequence"/>
</dbReference>
<evidence type="ECO:0000313" key="1">
    <source>
        <dbReference type="EMBL" id="MBB4943456.1"/>
    </source>
</evidence>
<dbReference type="EMBL" id="JACHJU010000005">
    <property type="protein sequence ID" value="MBB4943456.1"/>
    <property type="molecule type" value="Genomic_DNA"/>
</dbReference>
<reference evidence="1 2" key="1">
    <citation type="submission" date="2020-08" db="EMBL/GenBank/DDBJ databases">
        <title>Sequencing the genomes of 1000 actinobacteria strains.</title>
        <authorList>
            <person name="Klenk H.-P."/>
        </authorList>
    </citation>
    <scope>NUCLEOTIDE SEQUENCE [LARGE SCALE GENOMIC DNA]</scope>
    <source>
        <strain evidence="1 2">DSM 43023</strain>
    </source>
</reference>
<dbReference type="RefSeq" id="WP_246468409.1">
    <property type="nucleotide sequence ID" value="NZ_BAABEK010000085.1"/>
</dbReference>
<evidence type="ECO:0000313" key="2">
    <source>
        <dbReference type="Proteomes" id="UP000534286"/>
    </source>
</evidence>
<sequence>MQRVAGDLGFTKMSLYRYVSSKADLVAVMIESAVGDPPDLSRVEGGWRARLTEFTRLLADAWKRRSSDAFTRILDRHGAVFPALVAATSDLGDTPHDNGRRFGLECVLDGLAARIAAASGA</sequence>
<organism evidence="1 2">
    <name type="scientific">Streptosporangium album</name>
    <dbReference type="NCBI Taxonomy" id="47479"/>
    <lineage>
        <taxon>Bacteria</taxon>
        <taxon>Bacillati</taxon>
        <taxon>Actinomycetota</taxon>
        <taxon>Actinomycetes</taxon>
        <taxon>Streptosporangiales</taxon>
        <taxon>Streptosporangiaceae</taxon>
        <taxon>Streptosporangium</taxon>
    </lineage>
</organism>
<dbReference type="Gene3D" id="1.10.10.60">
    <property type="entry name" value="Homeodomain-like"/>
    <property type="match status" value="1"/>
</dbReference>
<name>A0A7W7WDS7_9ACTN</name>
<protein>
    <submittedName>
        <fullName evidence="1">AcrR family transcriptional regulator</fullName>
    </submittedName>
</protein>
<proteinExistence type="predicted"/>
<dbReference type="Gene3D" id="1.10.357.10">
    <property type="entry name" value="Tetracycline Repressor, domain 2"/>
    <property type="match status" value="1"/>
</dbReference>
<comment type="caution">
    <text evidence="1">The sequence shown here is derived from an EMBL/GenBank/DDBJ whole genome shotgun (WGS) entry which is preliminary data.</text>
</comment>
<accession>A0A7W7WDS7</accession>
<dbReference type="InterPro" id="IPR009057">
    <property type="entry name" value="Homeodomain-like_sf"/>
</dbReference>
<keyword evidence="2" id="KW-1185">Reference proteome</keyword>
<dbReference type="SUPFAM" id="SSF46689">
    <property type="entry name" value="Homeodomain-like"/>
    <property type="match status" value="1"/>
</dbReference>